<comment type="caution">
    <text evidence="1">The sequence shown here is derived from an EMBL/GenBank/DDBJ whole genome shotgun (WGS) entry which is preliminary data.</text>
</comment>
<organism evidence="1 2">
    <name type="scientific">Mucilaginibacter polytrichastri</name>
    <dbReference type="NCBI Taxonomy" id="1302689"/>
    <lineage>
        <taxon>Bacteria</taxon>
        <taxon>Pseudomonadati</taxon>
        <taxon>Bacteroidota</taxon>
        <taxon>Sphingobacteriia</taxon>
        <taxon>Sphingobacteriales</taxon>
        <taxon>Sphingobacteriaceae</taxon>
        <taxon>Mucilaginibacter</taxon>
    </lineage>
</organism>
<accession>A0A1Q5ZT10</accession>
<keyword evidence="2" id="KW-1185">Reference proteome</keyword>
<evidence type="ECO:0000313" key="1">
    <source>
        <dbReference type="EMBL" id="OKS84910.1"/>
    </source>
</evidence>
<protein>
    <submittedName>
        <fullName evidence="1">Uncharacterized protein</fullName>
    </submittedName>
</protein>
<reference evidence="1 2" key="1">
    <citation type="submission" date="2016-11" db="EMBL/GenBank/DDBJ databases">
        <title>Whole Genome Sequencing of Mucilaginibacter polytrichastri RG4-7(T) isolated from the moss sample.</title>
        <authorList>
            <person name="Li Y."/>
        </authorList>
    </citation>
    <scope>NUCLEOTIDE SEQUENCE [LARGE SCALE GENOMIC DNA]</scope>
    <source>
        <strain evidence="1 2">RG4-7</strain>
    </source>
</reference>
<dbReference type="Proteomes" id="UP000186720">
    <property type="component" value="Unassembled WGS sequence"/>
</dbReference>
<name>A0A1Q5ZT10_9SPHI</name>
<gene>
    <name evidence="1" type="ORF">RG47T_0348</name>
</gene>
<dbReference type="AlphaFoldDB" id="A0A1Q5ZT10"/>
<proteinExistence type="predicted"/>
<evidence type="ECO:0000313" key="2">
    <source>
        <dbReference type="Proteomes" id="UP000186720"/>
    </source>
</evidence>
<dbReference type="EMBL" id="MPPL01000001">
    <property type="protein sequence ID" value="OKS84910.1"/>
    <property type="molecule type" value="Genomic_DNA"/>
</dbReference>
<sequence length="221" mass="24592">MAWLVSLCLWGVVTLGGSILQWSRHIFLTQLYDTMKILTLFTITALSIYSTAKAQKLEKPSIDKMTGDTTFKTTAERIYTSISWSGGETDILYSYAAKVKGDKFLILHINITNGKHSSVFAINKGSKTYLKLFDGSIIEMQPGTNEISEGQVFPGGLGLNPNTRGDAYPIFELSPNLIDKLKSSEIKMIRIETSNGNMDFELKDKNSKVIAKEIELIESVH</sequence>